<reference evidence="1" key="1">
    <citation type="submission" date="2023-04" db="EMBL/GenBank/DDBJ databases">
        <title>Draft Genome sequencing of Naganishia species isolated from polar environments using Oxford Nanopore Technology.</title>
        <authorList>
            <person name="Leo P."/>
            <person name="Venkateswaran K."/>
        </authorList>
    </citation>
    <scope>NUCLEOTIDE SEQUENCE</scope>
    <source>
        <strain evidence="1">DBVPG 5303</strain>
    </source>
</reference>
<dbReference type="Proteomes" id="UP001234202">
    <property type="component" value="Unassembled WGS sequence"/>
</dbReference>
<gene>
    <name evidence="1" type="ORF">QFC24_005470</name>
</gene>
<organism evidence="1 2">
    <name type="scientific">Naganishia onofrii</name>
    <dbReference type="NCBI Taxonomy" id="1851511"/>
    <lineage>
        <taxon>Eukaryota</taxon>
        <taxon>Fungi</taxon>
        <taxon>Dikarya</taxon>
        <taxon>Basidiomycota</taxon>
        <taxon>Agaricomycotina</taxon>
        <taxon>Tremellomycetes</taxon>
        <taxon>Filobasidiales</taxon>
        <taxon>Filobasidiaceae</taxon>
        <taxon>Naganishia</taxon>
    </lineage>
</organism>
<sequence length="506" mass="57483">MMEEHTNLDTLPAELIILIAKHLLNQENIDRKWLIGTEHVLCGCGEKQEGTFQTRRLLGKGHRFHSDVLKFASLSRRFRDILFEENKPECISLPFYRSAVIACKWMRQDLLDEVKMLRITTEEDALASFHDASSILIMKDFLAPFRNLARLEIDWSHLDFNDSRLSAMLNSGLLEYTLACEDSVERFANFDYVPVPKYAMPSLTSLQIKTRSKAWERARICPPSPIDPQLQSGYEQGSVLEAILFDAVSECGGLGVHIDLPAHILNRRTACRGTLEELIETNLQHLQSELPTPHGLSNLYDPQCVVPRDLRITFTIWGQIPFVNDLVPLLTITHRPETHQDDNSETGIWTRHFIYTFHQPDIPAMVKRARETSWQGSDDEGCETFVYVEESSREESEDSNRSAALSDSDFCFPQYEMPVIVSKGKKRLSLSEYIHSEIGGSPSLEDEFDPDIFDDVLALLFGNVRHANESMDDNASGNLSLHLDGSGDVSFNDDWSADLQVLFDEA</sequence>
<comment type="caution">
    <text evidence="1">The sequence shown here is derived from an EMBL/GenBank/DDBJ whole genome shotgun (WGS) entry which is preliminary data.</text>
</comment>
<dbReference type="EMBL" id="JASBWV010000022">
    <property type="protein sequence ID" value="KAJ9119987.1"/>
    <property type="molecule type" value="Genomic_DNA"/>
</dbReference>
<evidence type="ECO:0000313" key="1">
    <source>
        <dbReference type="EMBL" id="KAJ9119987.1"/>
    </source>
</evidence>
<accession>A0ACC2XB33</accession>
<keyword evidence="2" id="KW-1185">Reference proteome</keyword>
<proteinExistence type="predicted"/>
<name>A0ACC2XB33_9TREE</name>
<evidence type="ECO:0000313" key="2">
    <source>
        <dbReference type="Proteomes" id="UP001234202"/>
    </source>
</evidence>
<protein>
    <submittedName>
        <fullName evidence="1">Uncharacterized protein</fullName>
    </submittedName>
</protein>